<accession>X1BJA3</accession>
<organism evidence="1">
    <name type="scientific">marine sediment metagenome</name>
    <dbReference type="NCBI Taxonomy" id="412755"/>
    <lineage>
        <taxon>unclassified sequences</taxon>
        <taxon>metagenomes</taxon>
        <taxon>ecological metagenomes</taxon>
    </lineage>
</organism>
<reference evidence="1" key="1">
    <citation type="journal article" date="2014" name="Front. Microbiol.">
        <title>High frequency of phylogenetically diverse reductive dehalogenase-homologous genes in deep subseafloor sedimentary metagenomes.</title>
        <authorList>
            <person name="Kawai M."/>
            <person name="Futagami T."/>
            <person name="Toyoda A."/>
            <person name="Takaki Y."/>
            <person name="Nishi S."/>
            <person name="Hori S."/>
            <person name="Arai W."/>
            <person name="Tsubouchi T."/>
            <person name="Morono Y."/>
            <person name="Uchiyama I."/>
            <person name="Ito T."/>
            <person name="Fujiyama A."/>
            <person name="Inagaki F."/>
            <person name="Takami H."/>
        </authorList>
    </citation>
    <scope>NUCLEOTIDE SEQUENCE</scope>
    <source>
        <strain evidence="1">Expedition CK06-06</strain>
    </source>
</reference>
<comment type="caution">
    <text evidence="1">The sequence shown here is derived from an EMBL/GenBank/DDBJ whole genome shotgun (WGS) entry which is preliminary data.</text>
</comment>
<proteinExistence type="predicted"/>
<dbReference type="EMBL" id="BART01011368">
    <property type="protein sequence ID" value="GAG84178.1"/>
    <property type="molecule type" value="Genomic_DNA"/>
</dbReference>
<gene>
    <name evidence="1" type="ORF">S01H4_24254</name>
</gene>
<protein>
    <submittedName>
        <fullName evidence="1">Uncharacterized protein</fullName>
    </submittedName>
</protein>
<sequence>MKMSIKDLQLNEGLSQRIILVAAKFRKEVTSTVLWLLNYRVRVQCFRATPFAMGDELFLNIEQIIPTQDAEEFMVGMADKTQEAVEHKTQSKAIDNLRREFWTNVIQRTNQKTD</sequence>
<dbReference type="AlphaFoldDB" id="X1BJA3"/>
<name>X1BJA3_9ZZZZ</name>
<evidence type="ECO:0000313" key="1">
    <source>
        <dbReference type="EMBL" id="GAG84178.1"/>
    </source>
</evidence>
<feature type="non-terminal residue" evidence="1">
    <location>
        <position position="114"/>
    </location>
</feature>